<dbReference type="GO" id="GO:0005576">
    <property type="term" value="C:extracellular region"/>
    <property type="evidence" value="ECO:0007669"/>
    <property type="project" value="UniProtKB-SubCell"/>
</dbReference>
<evidence type="ECO:0000256" key="11">
    <source>
        <dbReference type="ARBA" id="ARBA00083036"/>
    </source>
</evidence>
<evidence type="ECO:0000256" key="1">
    <source>
        <dbReference type="ARBA" id="ARBA00004239"/>
    </source>
</evidence>
<keyword evidence="2" id="KW-0964">Secreted</keyword>
<dbReference type="Ensembl" id="ENSOCUT00000000965.4">
    <property type="protein sequence ID" value="ENSOCUP00000000834.4"/>
    <property type="gene ID" value="ENSOCUG00000000965.4"/>
</dbReference>
<dbReference type="PANTHER" id="PTHR15218">
    <property type="entry name" value="MD-1, MD-2 - RELATED"/>
    <property type="match status" value="1"/>
</dbReference>
<evidence type="ECO:0000256" key="4">
    <source>
        <dbReference type="ARBA" id="ARBA00022729"/>
    </source>
</evidence>
<dbReference type="GeneTree" id="ENSGT00390000018710"/>
<dbReference type="GO" id="GO:0001875">
    <property type="term" value="F:lipopolysaccharide immune receptor activity"/>
    <property type="evidence" value="ECO:0007669"/>
    <property type="project" value="TreeGrafter"/>
</dbReference>
<evidence type="ECO:0000256" key="3">
    <source>
        <dbReference type="ARBA" id="ARBA00022588"/>
    </source>
</evidence>
<dbReference type="Pfam" id="PF02221">
    <property type="entry name" value="E1_DerP2_DerF2"/>
    <property type="match status" value="1"/>
</dbReference>
<dbReference type="HOGENOM" id="CLU_141711_0_0_1"/>
<dbReference type="GO" id="GO:0045087">
    <property type="term" value="P:innate immune response"/>
    <property type="evidence" value="ECO:0007669"/>
    <property type="project" value="UniProtKB-KW"/>
</dbReference>
<evidence type="ECO:0000256" key="10">
    <source>
        <dbReference type="ARBA" id="ARBA00072342"/>
    </source>
</evidence>
<keyword evidence="4" id="KW-0732">Signal</keyword>
<dbReference type="EMBL" id="AAGW02011868">
    <property type="status" value="NOT_ANNOTATED_CDS"/>
    <property type="molecule type" value="Genomic_DNA"/>
</dbReference>
<keyword evidence="3" id="KW-0399">Innate immunity</keyword>
<evidence type="ECO:0000256" key="5">
    <source>
        <dbReference type="ARBA" id="ARBA00022859"/>
    </source>
</evidence>
<dbReference type="SUPFAM" id="SSF81296">
    <property type="entry name" value="E set domains"/>
    <property type="match status" value="1"/>
</dbReference>
<name>G1SEF6_RABIT</name>
<comment type="function">
    <text evidence="9">Binds bacterial lipopolysaccharide (LPS). Cooperates with TLR4 in the innate immune response to bacterial lipopolysaccharide (LPS), and with TLR2 in the response to cell wall components from Gram-positive and Gram-negative bacteria. Enhances TLR4-dependent activation of NF-kappa-B. Cells expressing both LY96 and TLR4, but not TLR4 alone, respond to LPS.</text>
</comment>
<dbReference type="AlphaFoldDB" id="G1SEF6"/>
<reference evidence="13" key="2">
    <citation type="submission" date="2025-08" db="UniProtKB">
        <authorList>
            <consortium name="Ensembl"/>
        </authorList>
    </citation>
    <scope>IDENTIFICATION</scope>
    <source>
        <strain evidence="13">Thorbecke</strain>
    </source>
</reference>
<dbReference type="GO" id="GO:0031666">
    <property type="term" value="P:positive regulation of lipopolysaccharide-mediated signaling pathway"/>
    <property type="evidence" value="ECO:0007669"/>
    <property type="project" value="TreeGrafter"/>
</dbReference>
<keyword evidence="6" id="KW-1015">Disulfide bond</keyword>
<reference evidence="13" key="3">
    <citation type="submission" date="2025-09" db="UniProtKB">
        <authorList>
            <consortium name="Ensembl"/>
        </authorList>
    </citation>
    <scope>IDENTIFICATION</scope>
    <source>
        <strain evidence="13">Thorbecke</strain>
    </source>
</reference>
<evidence type="ECO:0000313" key="14">
    <source>
        <dbReference type="Proteomes" id="UP000001811"/>
    </source>
</evidence>
<dbReference type="Bgee" id="ENSOCUG00000000965">
    <property type="expression patterns" value="Expressed in heart and 16 other cell types or tissues"/>
</dbReference>
<organism evidence="13 14">
    <name type="scientific">Oryctolagus cuniculus</name>
    <name type="common">Rabbit</name>
    <dbReference type="NCBI Taxonomy" id="9986"/>
    <lineage>
        <taxon>Eukaryota</taxon>
        <taxon>Metazoa</taxon>
        <taxon>Chordata</taxon>
        <taxon>Craniata</taxon>
        <taxon>Vertebrata</taxon>
        <taxon>Euteleostomi</taxon>
        <taxon>Mammalia</taxon>
        <taxon>Eutheria</taxon>
        <taxon>Euarchontoglires</taxon>
        <taxon>Glires</taxon>
        <taxon>Lagomorpha</taxon>
        <taxon>Leporidae</taxon>
        <taxon>Oryctolagus</taxon>
    </lineage>
</organism>
<dbReference type="GO" id="GO:0046696">
    <property type="term" value="C:lipopolysaccharide receptor complex"/>
    <property type="evidence" value="ECO:0007669"/>
    <property type="project" value="UniProtKB-ARBA"/>
</dbReference>
<dbReference type="EMBL" id="AAGW02011867">
    <property type="status" value="NOT_ANNOTATED_CDS"/>
    <property type="molecule type" value="Genomic_DNA"/>
</dbReference>
<dbReference type="eggNOG" id="ENOG502SD7W">
    <property type="taxonomic scope" value="Eukaryota"/>
</dbReference>
<dbReference type="InterPro" id="IPR039217">
    <property type="entry name" value="LY96"/>
</dbReference>
<dbReference type="Gene3D" id="2.60.40.770">
    <property type="match status" value="1"/>
</dbReference>
<gene>
    <name evidence="13" type="primary">TMEM70</name>
</gene>
<evidence type="ECO:0000256" key="8">
    <source>
        <dbReference type="ARBA" id="ARBA00023198"/>
    </source>
</evidence>
<evidence type="ECO:0000313" key="13">
    <source>
        <dbReference type="Ensembl" id="ENSOCUP00000000834.4"/>
    </source>
</evidence>
<dbReference type="SMART" id="SM00737">
    <property type="entry name" value="ML"/>
    <property type="match status" value="1"/>
</dbReference>
<accession>G1SEF6</accession>
<dbReference type="PANTHER" id="PTHR15218:SF0">
    <property type="entry name" value="LYMPHOCYTE ANTIGEN 96"/>
    <property type="match status" value="1"/>
</dbReference>
<sequence>MLLLAIGSSGAAGLRLSGRRTALWRAGALRGPKAAVCRAASTGRPLGLGRGGSVGLRGAASFLRNRELAQVFRDLVCAWKFDVGFQIPVCWAGCVRCLRTQIDNSEDGRLIYTGNLARAVFDNMEIPISINVEPCITLKGTQGLLHIFYIPRRDMNQLYLNLYISVNSMDLPKRKEIICKGSDDVYSFCRALKGETVNTTVPFSFKGIRLSKGQYRCVVEAIAGSAEEMIFCLNFTIIHNPRVN</sequence>
<dbReference type="InterPro" id="IPR003172">
    <property type="entry name" value="ML_dom"/>
</dbReference>
<dbReference type="Proteomes" id="UP000001811">
    <property type="component" value="Chromosome 3"/>
</dbReference>
<proteinExistence type="predicted"/>
<feature type="domain" description="MD-2-related lipid-recognition" evidence="12">
    <location>
        <begin position="122"/>
        <end position="237"/>
    </location>
</feature>
<evidence type="ECO:0000256" key="2">
    <source>
        <dbReference type="ARBA" id="ARBA00022525"/>
    </source>
</evidence>
<keyword evidence="7" id="KW-0325">Glycoprotein</keyword>
<reference evidence="13 14" key="1">
    <citation type="journal article" date="2011" name="Nature">
        <title>A high-resolution map of human evolutionary constraint using 29 mammals.</title>
        <authorList>
            <person name="Lindblad-Toh K."/>
            <person name="Garber M."/>
            <person name="Zuk O."/>
            <person name="Lin M.F."/>
            <person name="Parker B.J."/>
            <person name="Washietl S."/>
            <person name="Kheradpour P."/>
            <person name="Ernst J."/>
            <person name="Jordan G."/>
            <person name="Mauceli E."/>
            <person name="Ward L.D."/>
            <person name="Lowe C.B."/>
            <person name="Holloway A.K."/>
            <person name="Clamp M."/>
            <person name="Gnerre S."/>
            <person name="Alfoldi J."/>
            <person name="Beal K."/>
            <person name="Chang J."/>
            <person name="Clawson H."/>
            <person name="Cuff J."/>
            <person name="Di Palma F."/>
            <person name="Fitzgerald S."/>
            <person name="Flicek P."/>
            <person name="Guttman M."/>
            <person name="Hubisz M.J."/>
            <person name="Jaffe D.B."/>
            <person name="Jungreis I."/>
            <person name="Kent W.J."/>
            <person name="Kostka D."/>
            <person name="Lara M."/>
            <person name="Martins A.L."/>
            <person name="Massingham T."/>
            <person name="Moltke I."/>
            <person name="Raney B.J."/>
            <person name="Rasmussen M.D."/>
            <person name="Robinson J."/>
            <person name="Stark A."/>
            <person name="Vilella A.J."/>
            <person name="Wen J."/>
            <person name="Xie X."/>
            <person name="Zody M.C."/>
            <person name="Baldwin J."/>
            <person name="Bloom T."/>
            <person name="Chin C.W."/>
            <person name="Heiman D."/>
            <person name="Nicol R."/>
            <person name="Nusbaum C."/>
            <person name="Young S."/>
            <person name="Wilkinson J."/>
            <person name="Worley K.C."/>
            <person name="Kovar C.L."/>
            <person name="Muzny D.M."/>
            <person name="Gibbs R.A."/>
            <person name="Cree A."/>
            <person name="Dihn H.H."/>
            <person name="Fowler G."/>
            <person name="Jhangiani S."/>
            <person name="Joshi V."/>
            <person name="Lee S."/>
            <person name="Lewis L.R."/>
            <person name="Nazareth L.V."/>
            <person name="Okwuonu G."/>
            <person name="Santibanez J."/>
            <person name="Warren W.C."/>
            <person name="Mardis E.R."/>
            <person name="Weinstock G.M."/>
            <person name="Wilson R.K."/>
            <person name="Delehaunty K."/>
            <person name="Dooling D."/>
            <person name="Fronik C."/>
            <person name="Fulton L."/>
            <person name="Fulton B."/>
            <person name="Graves T."/>
            <person name="Minx P."/>
            <person name="Sodergren E."/>
            <person name="Birney E."/>
            <person name="Margulies E.H."/>
            <person name="Herrero J."/>
            <person name="Green E.D."/>
            <person name="Haussler D."/>
            <person name="Siepel A."/>
            <person name="Goldman N."/>
            <person name="Pollard K.S."/>
            <person name="Pedersen J.S."/>
            <person name="Lander E.S."/>
            <person name="Kellis M."/>
        </authorList>
    </citation>
    <scope>NUCLEOTIDE SEQUENCE [LARGE SCALE GENOMIC DNA]</scope>
    <source>
        <strain evidence="13 14">Thorbecke inbred</strain>
    </source>
</reference>
<keyword evidence="5" id="KW-0391">Immunity</keyword>
<dbReference type="GO" id="GO:0032497">
    <property type="term" value="P:detection of lipopolysaccharide"/>
    <property type="evidence" value="ECO:0007669"/>
    <property type="project" value="TreeGrafter"/>
</dbReference>
<protein>
    <recommendedName>
        <fullName evidence="10">Lymphocyte antigen 96</fullName>
    </recommendedName>
    <alternativeName>
        <fullName evidence="11">Protein MD-2</fullName>
    </alternativeName>
</protein>
<evidence type="ECO:0000256" key="7">
    <source>
        <dbReference type="ARBA" id="ARBA00023180"/>
    </source>
</evidence>
<evidence type="ECO:0000259" key="12">
    <source>
        <dbReference type="SMART" id="SM00737"/>
    </source>
</evidence>
<keyword evidence="8" id="KW-0395">Inflammatory response</keyword>
<evidence type="ECO:0000256" key="6">
    <source>
        <dbReference type="ARBA" id="ARBA00023157"/>
    </source>
</evidence>
<dbReference type="GO" id="GO:0006954">
    <property type="term" value="P:inflammatory response"/>
    <property type="evidence" value="ECO:0007669"/>
    <property type="project" value="UniProtKB-KW"/>
</dbReference>
<dbReference type="GO" id="GO:0034142">
    <property type="term" value="P:toll-like receptor 4 signaling pathway"/>
    <property type="evidence" value="ECO:0007669"/>
    <property type="project" value="TreeGrafter"/>
</dbReference>
<dbReference type="ExpressionAtlas" id="G1SEF6">
    <property type="expression patterns" value="baseline"/>
</dbReference>
<evidence type="ECO:0000256" key="9">
    <source>
        <dbReference type="ARBA" id="ARBA00059198"/>
    </source>
</evidence>
<dbReference type="FunFam" id="2.60.40.770:FF:000003">
    <property type="entry name" value="Lymphocyte antigen 96"/>
    <property type="match status" value="1"/>
</dbReference>
<dbReference type="InterPro" id="IPR014756">
    <property type="entry name" value="Ig_E-set"/>
</dbReference>
<keyword evidence="14" id="KW-1185">Reference proteome</keyword>
<dbReference type="EMBL" id="AAGW02011866">
    <property type="status" value="NOT_ANNOTATED_CDS"/>
    <property type="molecule type" value="Genomic_DNA"/>
</dbReference>
<dbReference type="GO" id="GO:0035662">
    <property type="term" value="F:Toll-like receptor 4 binding"/>
    <property type="evidence" value="ECO:0007669"/>
    <property type="project" value="InterPro"/>
</dbReference>
<dbReference type="GO" id="GO:0001530">
    <property type="term" value="F:lipopolysaccharide binding"/>
    <property type="evidence" value="ECO:0007669"/>
    <property type="project" value="InterPro"/>
</dbReference>
<comment type="subcellular location">
    <subcellularLocation>
        <location evidence="1">Secreted</location>
        <location evidence="1">Extracellular space</location>
    </subcellularLocation>
</comment>